<comment type="caution">
    <text evidence="4">The sequence shown here is derived from an EMBL/GenBank/DDBJ whole genome shotgun (WGS) entry which is preliminary data.</text>
</comment>
<dbReference type="GO" id="GO:0004722">
    <property type="term" value="F:protein serine/threonine phosphatase activity"/>
    <property type="evidence" value="ECO:0007669"/>
    <property type="project" value="UniProtKB-EC"/>
</dbReference>
<dbReference type="Pfam" id="PF19732">
    <property type="entry name" value="SpoIIE_N"/>
    <property type="match status" value="1"/>
</dbReference>
<feature type="transmembrane region" description="Helical" evidence="2">
    <location>
        <begin position="320"/>
        <end position="340"/>
    </location>
</feature>
<feature type="domain" description="PPM-type phosphatase" evidence="3">
    <location>
        <begin position="612"/>
        <end position="824"/>
    </location>
</feature>
<dbReference type="InterPro" id="IPR001932">
    <property type="entry name" value="PPM-type_phosphatase-like_dom"/>
</dbReference>
<feature type="transmembrane region" description="Helical" evidence="2">
    <location>
        <begin position="57"/>
        <end position="75"/>
    </location>
</feature>
<feature type="transmembrane region" description="Helical" evidence="2">
    <location>
        <begin position="215"/>
        <end position="234"/>
    </location>
</feature>
<keyword evidence="2" id="KW-0812">Transmembrane</keyword>
<feature type="transmembrane region" description="Helical" evidence="2">
    <location>
        <begin position="281"/>
        <end position="308"/>
    </location>
</feature>
<dbReference type="PANTHER" id="PTHR43156">
    <property type="entry name" value="STAGE II SPORULATION PROTEIN E-RELATED"/>
    <property type="match status" value="1"/>
</dbReference>
<organism evidence="4 5">
    <name type="scientific">Dehalobacterium formicoaceticum</name>
    <dbReference type="NCBI Taxonomy" id="51515"/>
    <lineage>
        <taxon>Bacteria</taxon>
        <taxon>Bacillati</taxon>
        <taxon>Bacillota</taxon>
        <taxon>Clostridia</taxon>
        <taxon>Eubacteriales</taxon>
        <taxon>Peptococcaceae</taxon>
        <taxon>Dehalobacterium</taxon>
    </lineage>
</organism>
<keyword evidence="2" id="KW-0472">Membrane</keyword>
<dbReference type="InterPro" id="IPR036457">
    <property type="entry name" value="PPM-type-like_dom_sf"/>
</dbReference>
<dbReference type="InterPro" id="IPR052016">
    <property type="entry name" value="Bact_Sigma-Reg"/>
</dbReference>
<evidence type="ECO:0000313" key="5">
    <source>
        <dbReference type="Proteomes" id="UP001524944"/>
    </source>
</evidence>
<dbReference type="InterPro" id="IPR045768">
    <property type="entry name" value="SpoIIE_N"/>
</dbReference>
<evidence type="ECO:0000313" key="4">
    <source>
        <dbReference type="EMBL" id="MCR6545313.1"/>
    </source>
</evidence>
<dbReference type="EC" id="3.1.3.16" evidence="4"/>
<evidence type="ECO:0000259" key="3">
    <source>
        <dbReference type="SMART" id="SM00331"/>
    </source>
</evidence>
<dbReference type="EMBL" id="JANPWE010000003">
    <property type="protein sequence ID" value="MCR6545313.1"/>
    <property type="molecule type" value="Genomic_DNA"/>
</dbReference>
<evidence type="ECO:0000256" key="2">
    <source>
        <dbReference type="SAM" id="Phobius"/>
    </source>
</evidence>
<sequence length="835" mass="92321">MSVNPHVNIDYQRKKRRSKFKYKYDWPVKLKMRTKKMAAKFVPPAKYKIPRWSWDDLVLVLPEIMIFAVMGFLLSRAEVLGSLLPFGPAFYAALACSDRRQAFLQALPIMVGLLTVFQGQAYLYNMGVILLLAIVFFFHSIDLDRQWTQVPALVFSAVLVVKGIGLFLGHASEYQIISLVFEGAFAAGLSLVFLVVQRLILNRKAINRFSADEMICIFITVIGMIMGLGSWSVAGMEIASMVSRLIVILAAFLGGGGAGAAMGALVGVVPSLSSMIAPSIIGMYAFSGLLAGSFNGFGRLGVVMGFFLGNLLLALYLLDTQLIISSLTASAAAGVLFFLIPKAGLHKMGRIFNYSLADGDQTQKEDRIRRLALGKLNTMSHVFHELAATMEQIAGEQDFADDYNINSVLHRISARVCQDCTLQKLCWEKDFYQTYRSIISLFTTIEQNGAVSVKDMPATLRKRCSHAQEMLTAINCLFELYQKNHYWQLHMENTRSLMANQLTGSAQIIDKITKEIKNSSNARDYLEAHLKKMLAGRGFFVDRVNIQQMGEKTLDLSLEVTSCPGVDNCRQVLLPALSRLTGMEYQILHSNCSYDTGIKNCCFRMMDARAYRLNIGQYKIAKYEEEVCGDSTNTILLPEGKQILMLSDGMGVGASAAAESGTSLQLLEKLLETGFDEYSAIHTINSVLMFRAKEDTFATMDICIIDLFSGEADFIKIGAGPSFVKNKEGVKVIRASSLPIGILHHVEMETIKETIRPGDVIVLSSDGLLDTGHKLEDAERWIAGIIENSLEKNPNKLAESLAKNAVNLGGGRPRDDISVIVAVVEDVAEIEDYER</sequence>
<keyword evidence="1 4" id="KW-0378">Hydrolase</keyword>
<dbReference type="RefSeq" id="WP_257912978.1">
    <property type="nucleotide sequence ID" value="NZ_JANPWE010000003.1"/>
</dbReference>
<keyword evidence="2" id="KW-1133">Transmembrane helix</keyword>
<protein>
    <submittedName>
        <fullName evidence="4">Stage II sporulation protein E</fullName>
        <ecNumber evidence="4">3.1.3.16</ecNumber>
    </submittedName>
</protein>
<dbReference type="Gene3D" id="3.60.40.10">
    <property type="entry name" value="PPM-type phosphatase domain"/>
    <property type="match status" value="1"/>
</dbReference>
<dbReference type="Proteomes" id="UP001524944">
    <property type="component" value="Unassembled WGS sequence"/>
</dbReference>
<reference evidence="4 5" key="1">
    <citation type="submission" date="2022-08" db="EMBL/GenBank/DDBJ databases">
        <title>Proteogenomics of the novel Dehalobacterium formicoaceticum strain EZ94 highlights a key role of methyltransferases during anaerobic dichloromethane degradation.</title>
        <authorList>
            <person name="Wasmund K."/>
        </authorList>
    </citation>
    <scope>NUCLEOTIDE SEQUENCE [LARGE SCALE GENOMIC DNA]</scope>
    <source>
        <strain evidence="4 5">EZ94</strain>
    </source>
</reference>
<feature type="transmembrane region" description="Helical" evidence="2">
    <location>
        <begin position="246"/>
        <end position="269"/>
    </location>
</feature>
<dbReference type="InterPro" id="IPR014221">
    <property type="entry name" value="SpoII_E"/>
</dbReference>
<dbReference type="Pfam" id="PF07228">
    <property type="entry name" value="SpoIIE"/>
    <property type="match status" value="1"/>
</dbReference>
<dbReference type="PANTHER" id="PTHR43156:SF2">
    <property type="entry name" value="STAGE II SPORULATION PROTEIN E"/>
    <property type="match status" value="1"/>
</dbReference>
<accession>A0ABT1Y360</accession>
<gene>
    <name evidence="4" type="primary">spoIIE</name>
    <name evidence="4" type="ORF">NVS47_07250</name>
</gene>
<keyword evidence="5" id="KW-1185">Reference proteome</keyword>
<dbReference type="SMART" id="SM00331">
    <property type="entry name" value="PP2C_SIG"/>
    <property type="match status" value="1"/>
</dbReference>
<feature type="transmembrane region" description="Helical" evidence="2">
    <location>
        <begin position="150"/>
        <end position="168"/>
    </location>
</feature>
<evidence type="ECO:0000256" key="1">
    <source>
        <dbReference type="ARBA" id="ARBA00022801"/>
    </source>
</evidence>
<feature type="transmembrane region" description="Helical" evidence="2">
    <location>
        <begin position="121"/>
        <end position="138"/>
    </location>
</feature>
<name>A0ABT1Y360_9FIRM</name>
<feature type="transmembrane region" description="Helical" evidence="2">
    <location>
        <begin position="174"/>
        <end position="195"/>
    </location>
</feature>
<dbReference type="NCBIfam" id="TIGR02865">
    <property type="entry name" value="spore_II_E"/>
    <property type="match status" value="1"/>
</dbReference>
<dbReference type="SUPFAM" id="SSF81606">
    <property type="entry name" value="PP2C-like"/>
    <property type="match status" value="1"/>
</dbReference>
<proteinExistence type="predicted"/>